<dbReference type="KEGG" id="cja:CJA_2309"/>
<keyword evidence="1" id="KW-0812">Transmembrane</keyword>
<feature type="transmembrane region" description="Helical" evidence="1">
    <location>
        <begin position="43"/>
        <end position="62"/>
    </location>
</feature>
<dbReference type="OrthoDB" id="5988692at2"/>
<reference evidence="2 3" key="1">
    <citation type="journal article" date="2008" name="J. Bacteriol.">
        <title>Insights into plant cell wall degradation from the genome sequence of the soil bacterium Cellvibrio japonicus.</title>
        <authorList>
            <person name="Deboy R.T."/>
            <person name="Mongodin E.F."/>
            <person name="Fouts D.E."/>
            <person name="Tailford L.E."/>
            <person name="Khouri H."/>
            <person name="Emerson J.B."/>
            <person name="Mohamoud Y."/>
            <person name="Watkins K."/>
            <person name="Henrissat B."/>
            <person name="Gilbert H.J."/>
            <person name="Nelson K.E."/>
        </authorList>
    </citation>
    <scope>NUCLEOTIDE SEQUENCE [LARGE SCALE GENOMIC DNA]</scope>
    <source>
        <strain evidence="2 3">Ueda107</strain>
    </source>
</reference>
<dbReference type="HOGENOM" id="CLU_144870_3_0_6"/>
<accession>B3PJU7</accession>
<keyword evidence="1" id="KW-0472">Membrane</keyword>
<dbReference type="eggNOG" id="ENOG503314I">
    <property type="taxonomic scope" value="Bacteria"/>
</dbReference>
<name>B3PJU7_CELJU</name>
<protein>
    <recommendedName>
        <fullName evidence="4">DUF3325 domain-containing protein</fullName>
    </recommendedName>
</protein>
<dbReference type="Pfam" id="PF11804">
    <property type="entry name" value="DUF3325"/>
    <property type="match status" value="1"/>
</dbReference>
<dbReference type="EMBL" id="CP000934">
    <property type="protein sequence ID" value="ACE84258.1"/>
    <property type="molecule type" value="Genomic_DNA"/>
</dbReference>
<dbReference type="Proteomes" id="UP000001036">
    <property type="component" value="Chromosome"/>
</dbReference>
<keyword evidence="3" id="KW-1185">Reference proteome</keyword>
<evidence type="ECO:0000256" key="1">
    <source>
        <dbReference type="SAM" id="Phobius"/>
    </source>
</evidence>
<gene>
    <name evidence="2" type="ordered locus">CJA_2309</name>
</gene>
<evidence type="ECO:0000313" key="2">
    <source>
        <dbReference type="EMBL" id="ACE84258.1"/>
    </source>
</evidence>
<keyword evidence="1" id="KW-1133">Transmembrane helix</keyword>
<dbReference type="RefSeq" id="WP_012487907.1">
    <property type="nucleotide sequence ID" value="NC_010995.1"/>
</dbReference>
<feature type="transmembrane region" description="Helical" evidence="1">
    <location>
        <begin position="69"/>
        <end position="89"/>
    </location>
</feature>
<evidence type="ECO:0008006" key="4">
    <source>
        <dbReference type="Google" id="ProtNLM"/>
    </source>
</evidence>
<dbReference type="AlphaFoldDB" id="B3PJU7"/>
<dbReference type="STRING" id="498211.CJA_2309"/>
<sequence>MANLLLLAAVILGICGMGWLALAMDSHWKQVRSGLPSPATVRLLRYLGGTSLFISLVFCLAVDHATMASLVWVMLLAVAALTIALVLAWQPRLLAPLVLWLPKTER</sequence>
<proteinExistence type="predicted"/>
<evidence type="ECO:0000313" key="3">
    <source>
        <dbReference type="Proteomes" id="UP000001036"/>
    </source>
</evidence>
<dbReference type="InterPro" id="IPR021762">
    <property type="entry name" value="DUF3325"/>
</dbReference>
<organism evidence="2 3">
    <name type="scientific">Cellvibrio japonicus (strain Ueda107)</name>
    <name type="common">Pseudomonas fluorescens subsp. cellulosa</name>
    <dbReference type="NCBI Taxonomy" id="498211"/>
    <lineage>
        <taxon>Bacteria</taxon>
        <taxon>Pseudomonadati</taxon>
        <taxon>Pseudomonadota</taxon>
        <taxon>Gammaproteobacteria</taxon>
        <taxon>Cellvibrionales</taxon>
        <taxon>Cellvibrionaceae</taxon>
        <taxon>Cellvibrio</taxon>
    </lineage>
</organism>